<dbReference type="InterPro" id="IPR004582">
    <property type="entry name" value="Checkpoint_prot_Rad17_Rad24"/>
</dbReference>
<dbReference type="Proteomes" id="UP000650833">
    <property type="component" value="Unassembled WGS sequence"/>
</dbReference>
<dbReference type="CDD" id="cd18140">
    <property type="entry name" value="HLD_clamp_RFC"/>
    <property type="match status" value="1"/>
</dbReference>
<reference evidence="10" key="1">
    <citation type="submission" date="2020-12" db="EMBL/GenBank/DDBJ databases">
        <title>Metabolic potential, ecology and presence of endohyphal bacteria is reflected in genomic diversity of Mucoromycotina.</title>
        <authorList>
            <person name="Muszewska A."/>
            <person name="Okrasinska A."/>
            <person name="Steczkiewicz K."/>
            <person name="Drgas O."/>
            <person name="Orlowska M."/>
            <person name="Perlinska-Lenart U."/>
            <person name="Aleksandrzak-Piekarczyk T."/>
            <person name="Szatraj K."/>
            <person name="Zielenkiewicz U."/>
            <person name="Pilsyk S."/>
            <person name="Malc E."/>
            <person name="Mieczkowski P."/>
            <person name="Kruszewska J.S."/>
            <person name="Biernat P."/>
            <person name="Pawlowska J."/>
        </authorList>
    </citation>
    <scope>NUCLEOTIDE SEQUENCE</scope>
    <source>
        <strain evidence="10">CBS 226.32</strain>
    </source>
</reference>
<dbReference type="GO" id="GO:0003689">
    <property type="term" value="F:DNA clamp loader activity"/>
    <property type="evidence" value="ECO:0007669"/>
    <property type="project" value="TreeGrafter"/>
</dbReference>
<dbReference type="Pfam" id="PF25812">
    <property type="entry name" value="RAD24_helical"/>
    <property type="match status" value="1"/>
</dbReference>
<feature type="domain" description="Checkpoint protein RAD24-like helical bundle" evidence="9">
    <location>
        <begin position="296"/>
        <end position="375"/>
    </location>
</feature>
<feature type="compositionally biased region" description="Basic and acidic residues" evidence="8">
    <location>
        <begin position="435"/>
        <end position="445"/>
    </location>
</feature>
<dbReference type="InterPro" id="IPR057927">
    <property type="entry name" value="RAD24-like_helical"/>
</dbReference>
<evidence type="ECO:0000256" key="7">
    <source>
        <dbReference type="ARBA" id="ARBA00023306"/>
    </source>
</evidence>
<dbReference type="AlphaFoldDB" id="A0A8H7QJA0"/>
<dbReference type="SUPFAM" id="SSF52540">
    <property type="entry name" value="P-loop containing nucleoside triphosphate hydrolases"/>
    <property type="match status" value="1"/>
</dbReference>
<evidence type="ECO:0000313" key="10">
    <source>
        <dbReference type="EMBL" id="KAG2193090.1"/>
    </source>
</evidence>
<evidence type="ECO:0000313" key="11">
    <source>
        <dbReference type="Proteomes" id="UP000650833"/>
    </source>
</evidence>
<dbReference type="Pfam" id="PF03215">
    <property type="entry name" value="Rad17"/>
    <property type="match status" value="1"/>
</dbReference>
<dbReference type="EMBL" id="JAEPRC010000675">
    <property type="protein sequence ID" value="KAG2193090.1"/>
    <property type="molecule type" value="Genomic_DNA"/>
</dbReference>
<dbReference type="OrthoDB" id="10265971at2759"/>
<dbReference type="GO" id="GO:0006281">
    <property type="term" value="P:DNA repair"/>
    <property type="evidence" value="ECO:0007669"/>
    <property type="project" value="InterPro"/>
</dbReference>
<evidence type="ECO:0000256" key="2">
    <source>
        <dbReference type="ARBA" id="ARBA00006168"/>
    </source>
</evidence>
<keyword evidence="6" id="KW-0539">Nucleus</keyword>
<dbReference type="GO" id="GO:0000077">
    <property type="term" value="P:DNA damage checkpoint signaling"/>
    <property type="evidence" value="ECO:0007669"/>
    <property type="project" value="TreeGrafter"/>
</dbReference>
<proteinExistence type="inferred from homology"/>
<dbReference type="Gene3D" id="3.40.50.300">
    <property type="entry name" value="P-loop containing nucleotide triphosphate hydrolases"/>
    <property type="match status" value="1"/>
</dbReference>
<sequence length="477" mass="55497">MDEWNFILPDTPSQHSAKRKRSTSTEDPSSYQLWVDQYEPKSVKDVCVRADKVKELQNAIEYSSIGNKQGHTKILLLTGQSGIGKSILVRLLCKSMNYDILEWTNPINDYDPTETHTHTMTLFTRFLSSSILRGSQRQIIFVDDIPDITTEDIQRQLHATLKNFVNSPAKFLLIMVATDAWMENSSASYRSYDSRLNRTIDIIPTELNNDLRVKQIKFNPVTKTNMTKVLKHVMSEEHTAIRKEQLDQLIEKSNGDIRAAINNLQFDSVHSSKSKRKIQTKKSTDKPPFDDRMGPLSLFHALGKVLYAKRNPNGTYESKPEHILAKIPVDNDTFITYLHQNYSEFFDEMESCTKLLNYMSDADTIRSQHDWQDTHASVYRGLVSINGIMINPPREKTTYRQQRFEKPKFYEAQLETRQRKLETYRNDFMASVQSRTKDYDSKEQMEYQDDPIQDFSEDEFDDVYGDDDDELAAFMDY</sequence>
<comment type="caution">
    <text evidence="10">The sequence shown here is derived from an EMBL/GenBank/DDBJ whole genome shotgun (WGS) entry which is preliminary data.</text>
</comment>
<protein>
    <recommendedName>
        <fullName evidence="9">Checkpoint protein RAD24-like helical bundle domain-containing protein</fullName>
    </recommendedName>
</protein>
<keyword evidence="5" id="KW-0067">ATP-binding</keyword>
<evidence type="ECO:0000256" key="1">
    <source>
        <dbReference type="ARBA" id="ARBA00004123"/>
    </source>
</evidence>
<evidence type="ECO:0000256" key="4">
    <source>
        <dbReference type="ARBA" id="ARBA00022763"/>
    </source>
</evidence>
<keyword evidence="7" id="KW-0131">Cell cycle</keyword>
<comment type="similarity">
    <text evidence="2">Belongs to the rad17/RAD24 family.</text>
</comment>
<feature type="region of interest" description="Disordered" evidence="8">
    <location>
        <begin position="271"/>
        <end position="290"/>
    </location>
</feature>
<dbReference type="PANTHER" id="PTHR12172">
    <property type="entry name" value="CELL CYCLE CHECKPOINT PROTEIN RAD17"/>
    <property type="match status" value="1"/>
</dbReference>
<dbReference type="PANTHER" id="PTHR12172:SF0">
    <property type="entry name" value="CELL CYCLE CHECKPOINT PROTEIN RAD17"/>
    <property type="match status" value="1"/>
</dbReference>
<dbReference type="GO" id="GO:0005524">
    <property type="term" value="F:ATP binding"/>
    <property type="evidence" value="ECO:0007669"/>
    <property type="project" value="UniProtKB-KW"/>
</dbReference>
<comment type="subcellular location">
    <subcellularLocation>
        <location evidence="1">Nucleus</location>
    </subcellularLocation>
</comment>
<dbReference type="InterPro" id="IPR047854">
    <property type="entry name" value="RFC_lid"/>
</dbReference>
<evidence type="ECO:0000259" key="9">
    <source>
        <dbReference type="Pfam" id="PF25812"/>
    </source>
</evidence>
<keyword evidence="4" id="KW-0227">DNA damage</keyword>
<dbReference type="GO" id="GO:0005634">
    <property type="term" value="C:nucleus"/>
    <property type="evidence" value="ECO:0007669"/>
    <property type="project" value="UniProtKB-SubCell"/>
</dbReference>
<keyword evidence="11" id="KW-1185">Reference proteome</keyword>
<dbReference type="Gene3D" id="1.10.8.60">
    <property type="match status" value="1"/>
</dbReference>
<evidence type="ECO:0000256" key="8">
    <source>
        <dbReference type="SAM" id="MobiDB-lite"/>
    </source>
</evidence>
<feature type="region of interest" description="Disordered" evidence="8">
    <location>
        <begin position="1"/>
        <end position="27"/>
    </location>
</feature>
<dbReference type="GO" id="GO:0003682">
    <property type="term" value="F:chromatin binding"/>
    <property type="evidence" value="ECO:0007669"/>
    <property type="project" value="TreeGrafter"/>
</dbReference>
<dbReference type="GO" id="GO:0033314">
    <property type="term" value="P:mitotic DNA replication checkpoint signaling"/>
    <property type="evidence" value="ECO:0007669"/>
    <property type="project" value="TreeGrafter"/>
</dbReference>
<accession>A0A8H7QJA0</accession>
<dbReference type="InterPro" id="IPR027417">
    <property type="entry name" value="P-loop_NTPase"/>
</dbReference>
<name>A0A8H7QJA0_9FUNG</name>
<feature type="region of interest" description="Disordered" evidence="8">
    <location>
        <begin position="435"/>
        <end position="459"/>
    </location>
</feature>
<feature type="compositionally biased region" description="Acidic residues" evidence="8">
    <location>
        <begin position="446"/>
        <end position="459"/>
    </location>
</feature>
<evidence type="ECO:0000256" key="5">
    <source>
        <dbReference type="ARBA" id="ARBA00022840"/>
    </source>
</evidence>
<keyword evidence="3" id="KW-0547">Nucleotide-binding</keyword>
<organism evidence="10 11">
    <name type="scientific">Mucor plumbeus</name>
    <dbReference type="NCBI Taxonomy" id="97098"/>
    <lineage>
        <taxon>Eukaryota</taxon>
        <taxon>Fungi</taxon>
        <taxon>Fungi incertae sedis</taxon>
        <taxon>Mucoromycota</taxon>
        <taxon>Mucoromycotina</taxon>
        <taxon>Mucoromycetes</taxon>
        <taxon>Mucorales</taxon>
        <taxon>Mucorineae</taxon>
        <taxon>Mucoraceae</taxon>
        <taxon>Mucor</taxon>
    </lineage>
</organism>
<gene>
    <name evidence="10" type="ORF">INT46_011880</name>
</gene>
<dbReference type="CDD" id="cd00009">
    <property type="entry name" value="AAA"/>
    <property type="match status" value="1"/>
</dbReference>
<evidence type="ECO:0000256" key="6">
    <source>
        <dbReference type="ARBA" id="ARBA00023242"/>
    </source>
</evidence>
<evidence type="ECO:0000256" key="3">
    <source>
        <dbReference type="ARBA" id="ARBA00022741"/>
    </source>
</evidence>